<evidence type="ECO:0000313" key="3">
    <source>
        <dbReference type="Proteomes" id="UP000015105"/>
    </source>
</evidence>
<reference evidence="2" key="5">
    <citation type="journal article" date="2021" name="G3 (Bethesda)">
        <title>Aegilops tauschii genome assembly Aet v5.0 features greater sequence contiguity and improved annotation.</title>
        <authorList>
            <person name="Wang L."/>
            <person name="Zhu T."/>
            <person name="Rodriguez J.C."/>
            <person name="Deal K.R."/>
            <person name="Dubcovsky J."/>
            <person name="McGuire P.E."/>
            <person name="Lux T."/>
            <person name="Spannagl M."/>
            <person name="Mayer K.F.X."/>
            <person name="Baldrich P."/>
            <person name="Meyers B.C."/>
            <person name="Huo N."/>
            <person name="Gu Y.Q."/>
            <person name="Zhou H."/>
            <person name="Devos K.M."/>
            <person name="Bennetzen J.L."/>
            <person name="Unver T."/>
            <person name="Budak H."/>
            <person name="Gulick P.J."/>
            <person name="Galiba G."/>
            <person name="Kalapos B."/>
            <person name="Nelson D.R."/>
            <person name="Li P."/>
            <person name="You F.M."/>
            <person name="Luo M.C."/>
            <person name="Dvorak J."/>
        </authorList>
    </citation>
    <scope>NUCLEOTIDE SEQUENCE [LARGE SCALE GENOMIC DNA]</scope>
    <source>
        <strain evidence="2">cv. AL8/78</strain>
    </source>
</reference>
<sequence length="81" mass="8781">LTNLVLFSSIHGPPAPHPGSPSCPVCPLLAYSQLFVANLFSFVRSVPTRSIWCIFLSTRASVFALLLGLVNFVCMGCWQAL</sequence>
<dbReference type="Proteomes" id="UP000015105">
    <property type="component" value="Chromosome 4D"/>
</dbReference>
<reference evidence="3" key="1">
    <citation type="journal article" date="2014" name="Science">
        <title>Ancient hybridizations among the ancestral genomes of bread wheat.</title>
        <authorList>
            <consortium name="International Wheat Genome Sequencing Consortium,"/>
            <person name="Marcussen T."/>
            <person name="Sandve S.R."/>
            <person name="Heier L."/>
            <person name="Spannagl M."/>
            <person name="Pfeifer M."/>
            <person name="Jakobsen K.S."/>
            <person name="Wulff B.B."/>
            <person name="Steuernagel B."/>
            <person name="Mayer K.F."/>
            <person name="Olsen O.A."/>
        </authorList>
    </citation>
    <scope>NUCLEOTIDE SEQUENCE [LARGE SCALE GENOMIC DNA]</scope>
    <source>
        <strain evidence="3">cv. AL8/78</strain>
    </source>
</reference>
<evidence type="ECO:0000313" key="2">
    <source>
        <dbReference type="EnsemblPlants" id="AET4Gv20416500.20"/>
    </source>
</evidence>
<proteinExistence type="predicted"/>
<dbReference type="Gramene" id="AET4Gv20416500.20">
    <property type="protein sequence ID" value="AET4Gv20416500.20"/>
    <property type="gene ID" value="AET4Gv20416500"/>
</dbReference>
<keyword evidence="1" id="KW-1133">Transmembrane helix</keyword>
<protein>
    <submittedName>
        <fullName evidence="2">Uncharacterized protein</fullName>
    </submittedName>
</protein>
<dbReference type="EnsemblPlants" id="AET4Gv20416500.20">
    <property type="protein sequence ID" value="AET4Gv20416500.20"/>
    <property type="gene ID" value="AET4Gv20416500"/>
</dbReference>
<reference evidence="2" key="4">
    <citation type="submission" date="2019-03" db="UniProtKB">
        <authorList>
            <consortium name="EnsemblPlants"/>
        </authorList>
    </citation>
    <scope>IDENTIFICATION</scope>
</reference>
<keyword evidence="3" id="KW-1185">Reference proteome</keyword>
<accession>A0A453I2A1</accession>
<reference evidence="2" key="3">
    <citation type="journal article" date="2017" name="Nature">
        <title>Genome sequence of the progenitor of the wheat D genome Aegilops tauschii.</title>
        <authorList>
            <person name="Luo M.C."/>
            <person name="Gu Y.Q."/>
            <person name="Puiu D."/>
            <person name="Wang H."/>
            <person name="Twardziok S.O."/>
            <person name="Deal K.R."/>
            <person name="Huo N."/>
            <person name="Zhu T."/>
            <person name="Wang L."/>
            <person name="Wang Y."/>
            <person name="McGuire P.E."/>
            <person name="Liu S."/>
            <person name="Long H."/>
            <person name="Ramasamy R.K."/>
            <person name="Rodriguez J.C."/>
            <person name="Van S.L."/>
            <person name="Yuan L."/>
            <person name="Wang Z."/>
            <person name="Xia Z."/>
            <person name="Xiao L."/>
            <person name="Anderson O.D."/>
            <person name="Ouyang S."/>
            <person name="Liang Y."/>
            <person name="Zimin A.V."/>
            <person name="Pertea G."/>
            <person name="Qi P."/>
            <person name="Bennetzen J.L."/>
            <person name="Dai X."/>
            <person name="Dawson M.W."/>
            <person name="Muller H.G."/>
            <person name="Kugler K."/>
            <person name="Rivarola-Duarte L."/>
            <person name="Spannagl M."/>
            <person name="Mayer K.F.X."/>
            <person name="Lu F.H."/>
            <person name="Bevan M.W."/>
            <person name="Leroy P."/>
            <person name="Li P."/>
            <person name="You F.M."/>
            <person name="Sun Q."/>
            <person name="Liu Z."/>
            <person name="Lyons E."/>
            <person name="Wicker T."/>
            <person name="Salzberg S.L."/>
            <person name="Devos K.M."/>
            <person name="Dvorak J."/>
        </authorList>
    </citation>
    <scope>NUCLEOTIDE SEQUENCE [LARGE SCALE GENOMIC DNA]</scope>
    <source>
        <strain evidence="2">cv. AL8/78</strain>
    </source>
</reference>
<evidence type="ECO:0000256" key="1">
    <source>
        <dbReference type="SAM" id="Phobius"/>
    </source>
</evidence>
<name>A0A453I2A1_AEGTS</name>
<feature type="transmembrane region" description="Helical" evidence="1">
    <location>
        <begin position="49"/>
        <end position="74"/>
    </location>
</feature>
<organism evidence="2 3">
    <name type="scientific">Aegilops tauschii subsp. strangulata</name>
    <name type="common">Goatgrass</name>
    <dbReference type="NCBI Taxonomy" id="200361"/>
    <lineage>
        <taxon>Eukaryota</taxon>
        <taxon>Viridiplantae</taxon>
        <taxon>Streptophyta</taxon>
        <taxon>Embryophyta</taxon>
        <taxon>Tracheophyta</taxon>
        <taxon>Spermatophyta</taxon>
        <taxon>Magnoliopsida</taxon>
        <taxon>Liliopsida</taxon>
        <taxon>Poales</taxon>
        <taxon>Poaceae</taxon>
        <taxon>BOP clade</taxon>
        <taxon>Pooideae</taxon>
        <taxon>Triticodae</taxon>
        <taxon>Triticeae</taxon>
        <taxon>Triticinae</taxon>
        <taxon>Aegilops</taxon>
    </lineage>
</organism>
<keyword evidence="1" id="KW-0812">Transmembrane</keyword>
<reference evidence="3" key="2">
    <citation type="journal article" date="2017" name="Nat. Plants">
        <title>The Aegilops tauschii genome reveals multiple impacts of transposons.</title>
        <authorList>
            <person name="Zhao G."/>
            <person name="Zou C."/>
            <person name="Li K."/>
            <person name="Wang K."/>
            <person name="Li T."/>
            <person name="Gao L."/>
            <person name="Zhang X."/>
            <person name="Wang H."/>
            <person name="Yang Z."/>
            <person name="Liu X."/>
            <person name="Jiang W."/>
            <person name="Mao L."/>
            <person name="Kong X."/>
            <person name="Jiao Y."/>
            <person name="Jia J."/>
        </authorList>
    </citation>
    <scope>NUCLEOTIDE SEQUENCE [LARGE SCALE GENOMIC DNA]</scope>
    <source>
        <strain evidence="3">cv. AL8/78</strain>
    </source>
</reference>
<dbReference type="AlphaFoldDB" id="A0A453I2A1"/>
<keyword evidence="1" id="KW-0472">Membrane</keyword>